<feature type="region of interest" description="Disordered" evidence="1">
    <location>
        <begin position="59"/>
        <end position="149"/>
    </location>
</feature>
<name>A0ABR1Y962_9PEZI</name>
<organism evidence="2 3">
    <name type="scientific">Phyllosticta capitalensis</name>
    <dbReference type="NCBI Taxonomy" id="121624"/>
    <lineage>
        <taxon>Eukaryota</taxon>
        <taxon>Fungi</taxon>
        <taxon>Dikarya</taxon>
        <taxon>Ascomycota</taxon>
        <taxon>Pezizomycotina</taxon>
        <taxon>Dothideomycetes</taxon>
        <taxon>Dothideomycetes incertae sedis</taxon>
        <taxon>Botryosphaeriales</taxon>
        <taxon>Phyllostictaceae</taxon>
        <taxon>Phyllosticta</taxon>
    </lineage>
</organism>
<reference evidence="2 3" key="1">
    <citation type="submission" date="2024-04" db="EMBL/GenBank/DDBJ databases">
        <title>Phyllosticta paracitricarpa is synonymous to the EU quarantine fungus P. citricarpa based on phylogenomic analyses.</title>
        <authorList>
            <consortium name="Lawrence Berkeley National Laboratory"/>
            <person name="Van Ingen-Buijs V.A."/>
            <person name="Van Westerhoven A.C."/>
            <person name="Haridas S."/>
            <person name="Skiadas P."/>
            <person name="Martin F."/>
            <person name="Groenewald J.Z."/>
            <person name="Crous P.W."/>
            <person name="Seidl M.F."/>
        </authorList>
    </citation>
    <scope>NUCLEOTIDE SEQUENCE [LARGE SCALE GENOMIC DNA]</scope>
    <source>
        <strain evidence="2 3">CBS 123374</strain>
    </source>
</reference>
<accession>A0ABR1Y962</accession>
<evidence type="ECO:0000313" key="3">
    <source>
        <dbReference type="Proteomes" id="UP001492380"/>
    </source>
</evidence>
<sequence>MRKKPRAAPGARVRWMLPSLGHFGCGGTHEGQGYLHVLLAERVGTRLFQENESAEFSFRLDASAQTRRHDPTASSKEQQEKSIFLLRSKPTHGNSNLLGSLPLTDSPFSWGRRVRLALPALPARDVREPPSQTATPKSEIPRPEPSGPR</sequence>
<proteinExistence type="predicted"/>
<dbReference type="Proteomes" id="UP001492380">
    <property type="component" value="Unassembled WGS sequence"/>
</dbReference>
<gene>
    <name evidence="2" type="ORF">HDK90DRAFT_114186</name>
</gene>
<keyword evidence="3" id="KW-1185">Reference proteome</keyword>
<evidence type="ECO:0000256" key="1">
    <source>
        <dbReference type="SAM" id="MobiDB-lite"/>
    </source>
</evidence>
<comment type="caution">
    <text evidence="2">The sequence shown here is derived from an EMBL/GenBank/DDBJ whole genome shotgun (WGS) entry which is preliminary data.</text>
</comment>
<protein>
    <submittedName>
        <fullName evidence="2">Uncharacterized protein</fullName>
    </submittedName>
</protein>
<evidence type="ECO:0000313" key="2">
    <source>
        <dbReference type="EMBL" id="KAK8223183.1"/>
    </source>
</evidence>
<dbReference type="EMBL" id="JBBWRZ010000014">
    <property type="protein sequence ID" value="KAK8223183.1"/>
    <property type="molecule type" value="Genomic_DNA"/>
</dbReference>